<proteinExistence type="inferred from homology"/>
<feature type="domain" description="NADH:ubiquinone oxidoreductase intermediate-associated protein 30" evidence="2">
    <location>
        <begin position="154"/>
        <end position="319"/>
    </location>
</feature>
<dbReference type="InterPro" id="IPR039131">
    <property type="entry name" value="NDUFAF1"/>
</dbReference>
<dbReference type="GO" id="GO:0051082">
    <property type="term" value="F:unfolded protein binding"/>
    <property type="evidence" value="ECO:0007669"/>
    <property type="project" value="TreeGrafter"/>
</dbReference>
<dbReference type="InterPro" id="IPR036291">
    <property type="entry name" value="NAD(P)-bd_dom_sf"/>
</dbReference>
<sequence>MAKWDAGRFLNTVSYFDAIPVVSDLQRWLTGGANRKSTTDGGRAVGTILVVGAMTDIGQVVVQQLVKSGYKVRAAIADLNLAPFSVPAGVEFVRADPDNNTSHSNNSFTDRVMQGVRSMIVCPDAGQTLSTAALDNLTAAVKTYLPTNNRLELFDFTHPTIDLQATWGAVDDVVMGGVSESGIRLRAGVAVFSGNVSTDNSGGFASVRTRNLDPSLNLSNYQGIELRVKGDGQRYKIFVRTEEKWDGVGYAHSFDTIANEWMTIQVPFKDLVPIFRAKTVPNAPLDTTQICSFQLMLSKFEYDRALNPRFTPGLFSLEIESIAAYGGSIMPQLVVIDTTTNAEDLVNKLQATNLPYSIVRAVNLEAPMVAAIAVKSISQPEAVGQVLGR</sequence>
<dbReference type="RefSeq" id="WP_106301765.1">
    <property type="nucleotide sequence ID" value="NZ_PVWO01000054.1"/>
</dbReference>
<organism evidence="3 4">
    <name type="scientific">Chamaesiphon polymorphus CCALA 037</name>
    <dbReference type="NCBI Taxonomy" id="2107692"/>
    <lineage>
        <taxon>Bacteria</taxon>
        <taxon>Bacillati</taxon>
        <taxon>Cyanobacteriota</taxon>
        <taxon>Cyanophyceae</taxon>
        <taxon>Gomontiellales</taxon>
        <taxon>Chamaesiphonaceae</taxon>
        <taxon>Chamaesiphon</taxon>
    </lineage>
</organism>
<dbReference type="Proteomes" id="UP000238937">
    <property type="component" value="Unassembled WGS sequence"/>
</dbReference>
<dbReference type="SUPFAM" id="SSF51735">
    <property type="entry name" value="NAD(P)-binding Rossmann-fold domains"/>
    <property type="match status" value="1"/>
</dbReference>
<dbReference type="GO" id="GO:0010257">
    <property type="term" value="P:NADH dehydrogenase complex assembly"/>
    <property type="evidence" value="ECO:0007669"/>
    <property type="project" value="TreeGrafter"/>
</dbReference>
<dbReference type="OrthoDB" id="442188at2"/>
<evidence type="ECO:0000259" key="2">
    <source>
        <dbReference type="Pfam" id="PF08547"/>
    </source>
</evidence>
<name>A0A2T1GJK2_9CYAN</name>
<dbReference type="AlphaFoldDB" id="A0A2T1GJK2"/>
<keyword evidence="4" id="KW-1185">Reference proteome</keyword>
<evidence type="ECO:0000256" key="1">
    <source>
        <dbReference type="ARBA" id="ARBA00007884"/>
    </source>
</evidence>
<dbReference type="PANTHER" id="PTHR13194:SF19">
    <property type="entry name" value="NAD(P)-BINDING ROSSMANN-FOLD SUPERFAMILY PROTEIN"/>
    <property type="match status" value="1"/>
</dbReference>
<evidence type="ECO:0000313" key="3">
    <source>
        <dbReference type="EMBL" id="PSB57957.1"/>
    </source>
</evidence>
<accession>A0A2T1GJK2</accession>
<dbReference type="PANTHER" id="PTHR13194">
    <property type="entry name" value="COMPLEX I INTERMEDIATE-ASSOCIATED PROTEIN 30"/>
    <property type="match status" value="1"/>
</dbReference>
<evidence type="ECO:0000313" key="4">
    <source>
        <dbReference type="Proteomes" id="UP000238937"/>
    </source>
</evidence>
<dbReference type="SUPFAM" id="SSF49785">
    <property type="entry name" value="Galactose-binding domain-like"/>
    <property type="match status" value="1"/>
</dbReference>
<dbReference type="InterPro" id="IPR008979">
    <property type="entry name" value="Galactose-bd-like_sf"/>
</dbReference>
<reference evidence="3 4" key="1">
    <citation type="submission" date="2018-03" db="EMBL/GenBank/DDBJ databases">
        <title>The ancient ancestry and fast evolution of plastids.</title>
        <authorList>
            <person name="Moore K.R."/>
            <person name="Magnabosco C."/>
            <person name="Momper L."/>
            <person name="Gold D.A."/>
            <person name="Bosak T."/>
            <person name="Fournier G.P."/>
        </authorList>
    </citation>
    <scope>NUCLEOTIDE SEQUENCE [LARGE SCALE GENOMIC DNA]</scope>
    <source>
        <strain evidence="3 4">CCALA 037</strain>
    </source>
</reference>
<dbReference type="EMBL" id="PVWO01000054">
    <property type="protein sequence ID" value="PSB57957.1"/>
    <property type="molecule type" value="Genomic_DNA"/>
</dbReference>
<gene>
    <name evidence="3" type="ORF">C7B77_06525</name>
</gene>
<dbReference type="Gene3D" id="2.60.120.430">
    <property type="entry name" value="Galactose-binding lectin"/>
    <property type="match status" value="1"/>
</dbReference>
<protein>
    <submittedName>
        <fullName evidence="3">NADH:ubiquinone oxidoreductase</fullName>
    </submittedName>
</protein>
<comment type="similarity">
    <text evidence="1">Belongs to the CIA30 family.</text>
</comment>
<dbReference type="Gene3D" id="3.40.50.720">
    <property type="entry name" value="NAD(P)-binding Rossmann-like Domain"/>
    <property type="match status" value="1"/>
</dbReference>
<keyword evidence="3" id="KW-0830">Ubiquinone</keyword>
<dbReference type="InterPro" id="IPR013857">
    <property type="entry name" value="NADH-UbQ_OxRdtase-assoc_prot30"/>
</dbReference>
<comment type="caution">
    <text evidence="3">The sequence shown here is derived from an EMBL/GenBank/DDBJ whole genome shotgun (WGS) entry which is preliminary data.</text>
</comment>
<dbReference type="Pfam" id="PF08547">
    <property type="entry name" value="CIA30"/>
    <property type="match status" value="1"/>
</dbReference>